<comment type="caution">
    <text evidence="1">The sequence shown here is derived from an EMBL/GenBank/DDBJ whole genome shotgun (WGS) entry which is preliminary data.</text>
</comment>
<name>A0A7J6IS21_COLFN</name>
<evidence type="ECO:0000313" key="2">
    <source>
        <dbReference type="Proteomes" id="UP000011096"/>
    </source>
</evidence>
<evidence type="ECO:0000313" key="1">
    <source>
        <dbReference type="EMBL" id="KAF4479704.1"/>
    </source>
</evidence>
<sequence length="119" mass="13114">MSERRTLRCAEDQSRLDLCYGIPGQTELAPLGRVIIKPKAHAKWAVSMQHGVICTYQLPSFGVALLNARARCSKSRSQVCSPLNLAHCSKFYKLPASLLASHGLPEFPQLKSPDVKVKP</sequence>
<keyword evidence="2" id="KW-1185">Reference proteome</keyword>
<reference evidence="1 2" key="2">
    <citation type="submission" date="2020-04" db="EMBL/GenBank/DDBJ databases">
        <title>Genome sequencing and assembly of multiple isolates from the Colletotrichum gloeosporioides species complex.</title>
        <authorList>
            <person name="Gan P."/>
            <person name="Shirasu K."/>
        </authorList>
    </citation>
    <scope>NUCLEOTIDE SEQUENCE [LARGE SCALE GENOMIC DNA]</scope>
    <source>
        <strain evidence="1 2">Nara gc5</strain>
    </source>
</reference>
<dbReference type="AlphaFoldDB" id="A0A7J6IS21"/>
<accession>A0A7J6IS21</accession>
<dbReference type="EMBL" id="ANPB02000007">
    <property type="protein sequence ID" value="KAF4479704.1"/>
    <property type="molecule type" value="Genomic_DNA"/>
</dbReference>
<dbReference type="GeneID" id="43614706"/>
<dbReference type="InParanoid" id="A0A7J6IS21"/>
<organism evidence="1 2">
    <name type="scientific">Colletotrichum fructicola (strain Nara gc5)</name>
    <name type="common">Anthracnose fungus</name>
    <name type="synonym">Colletotrichum gloeosporioides (strain Nara gc5)</name>
    <dbReference type="NCBI Taxonomy" id="1213859"/>
    <lineage>
        <taxon>Eukaryota</taxon>
        <taxon>Fungi</taxon>
        <taxon>Dikarya</taxon>
        <taxon>Ascomycota</taxon>
        <taxon>Pezizomycotina</taxon>
        <taxon>Sordariomycetes</taxon>
        <taxon>Hypocreomycetidae</taxon>
        <taxon>Glomerellales</taxon>
        <taxon>Glomerellaceae</taxon>
        <taxon>Colletotrichum</taxon>
        <taxon>Colletotrichum gloeosporioides species complex</taxon>
    </lineage>
</organism>
<dbReference type="Proteomes" id="UP000011096">
    <property type="component" value="Unassembled WGS sequence"/>
</dbReference>
<reference evidence="1 2" key="1">
    <citation type="submission" date="2012-08" db="EMBL/GenBank/DDBJ databases">
        <authorList>
            <person name="Gan P.H.P."/>
            <person name="Ikeda K."/>
            <person name="Irieda H."/>
            <person name="Narusaka M."/>
            <person name="O'Connell R.J."/>
            <person name="Narusaka Y."/>
            <person name="Takano Y."/>
            <person name="Kubo Y."/>
            <person name="Shirasu K."/>
        </authorList>
    </citation>
    <scope>NUCLEOTIDE SEQUENCE [LARGE SCALE GENOMIC DNA]</scope>
    <source>
        <strain evidence="1 2">Nara gc5</strain>
    </source>
</reference>
<proteinExistence type="predicted"/>
<protein>
    <submittedName>
        <fullName evidence="1">Uncharacterized protein</fullName>
    </submittedName>
</protein>
<gene>
    <name evidence="1" type="ORF">CGGC5_v011869</name>
</gene>
<dbReference type="RefSeq" id="XP_066008029.1">
    <property type="nucleotide sequence ID" value="XM_066152611.1"/>
</dbReference>